<dbReference type="GO" id="GO:0042597">
    <property type="term" value="C:periplasmic space"/>
    <property type="evidence" value="ECO:0007669"/>
    <property type="project" value="UniProtKB-ARBA"/>
</dbReference>
<evidence type="ECO:0000259" key="3">
    <source>
        <dbReference type="Pfam" id="PF00496"/>
    </source>
</evidence>
<reference evidence="4" key="1">
    <citation type="submission" date="2021-03" db="EMBL/GenBank/DDBJ databases">
        <authorList>
            <person name="Kanchanasin P."/>
            <person name="Saeng-In P."/>
            <person name="Phongsopitanun W."/>
            <person name="Yuki M."/>
            <person name="Kudo T."/>
            <person name="Ohkuma M."/>
            <person name="Tanasupawat S."/>
        </authorList>
    </citation>
    <scope>NUCLEOTIDE SEQUENCE</scope>
    <source>
        <strain evidence="4">GKU 128</strain>
    </source>
</reference>
<dbReference type="PANTHER" id="PTHR30290">
    <property type="entry name" value="PERIPLASMIC BINDING COMPONENT OF ABC TRANSPORTER"/>
    <property type="match status" value="1"/>
</dbReference>
<dbReference type="CDD" id="cd08506">
    <property type="entry name" value="PBP2_clavulanate_OppA2"/>
    <property type="match status" value="1"/>
</dbReference>
<dbReference type="InterPro" id="IPR030678">
    <property type="entry name" value="Peptide/Ni-bd"/>
</dbReference>
<dbReference type="InterPro" id="IPR039424">
    <property type="entry name" value="SBP_5"/>
</dbReference>
<evidence type="ECO:0000256" key="1">
    <source>
        <dbReference type="SAM" id="MobiDB-lite"/>
    </source>
</evidence>
<feature type="domain" description="Solute-binding protein family 5" evidence="3">
    <location>
        <begin position="103"/>
        <end position="499"/>
    </location>
</feature>
<evidence type="ECO:0000256" key="2">
    <source>
        <dbReference type="SAM" id="SignalP"/>
    </source>
</evidence>
<dbReference type="InterPro" id="IPR000914">
    <property type="entry name" value="SBP_5_dom"/>
</dbReference>
<dbReference type="EMBL" id="JAGEOJ010000009">
    <property type="protein sequence ID" value="MBO2449866.1"/>
    <property type="molecule type" value="Genomic_DNA"/>
</dbReference>
<keyword evidence="5" id="KW-1185">Reference proteome</keyword>
<protein>
    <submittedName>
        <fullName evidence="4">ABC transporter substrate-binding protein</fullName>
    </submittedName>
</protein>
<keyword evidence="2" id="KW-0732">Signal</keyword>
<organism evidence="4 5">
    <name type="scientific">Actinomadura barringtoniae</name>
    <dbReference type="NCBI Taxonomy" id="1427535"/>
    <lineage>
        <taxon>Bacteria</taxon>
        <taxon>Bacillati</taxon>
        <taxon>Actinomycetota</taxon>
        <taxon>Actinomycetes</taxon>
        <taxon>Streptosporangiales</taxon>
        <taxon>Thermomonosporaceae</taxon>
        <taxon>Actinomadura</taxon>
    </lineage>
</organism>
<dbReference type="PANTHER" id="PTHR30290:SF83">
    <property type="entry name" value="ABC TRANSPORTER SUBSTRATE-BINDING PROTEIN"/>
    <property type="match status" value="1"/>
</dbReference>
<dbReference type="Proteomes" id="UP000669179">
    <property type="component" value="Unassembled WGS sequence"/>
</dbReference>
<feature type="signal peptide" evidence="2">
    <location>
        <begin position="1"/>
        <end position="23"/>
    </location>
</feature>
<dbReference type="Gene3D" id="3.40.190.10">
    <property type="entry name" value="Periplasmic binding protein-like II"/>
    <property type="match status" value="1"/>
</dbReference>
<dbReference type="Pfam" id="PF00496">
    <property type="entry name" value="SBP_bac_5"/>
    <property type="match status" value="1"/>
</dbReference>
<dbReference type="SUPFAM" id="SSF53850">
    <property type="entry name" value="Periplasmic binding protein-like II"/>
    <property type="match status" value="1"/>
</dbReference>
<gene>
    <name evidence="4" type="ORF">J4573_22380</name>
</gene>
<accession>A0A939PJS6</accession>
<dbReference type="GO" id="GO:1904680">
    <property type="term" value="F:peptide transmembrane transporter activity"/>
    <property type="evidence" value="ECO:0007669"/>
    <property type="project" value="TreeGrafter"/>
</dbReference>
<comment type="caution">
    <text evidence="4">The sequence shown here is derived from an EMBL/GenBank/DDBJ whole genome shotgun (WGS) entry which is preliminary data.</text>
</comment>
<feature type="chain" id="PRO_5037900637" evidence="2">
    <location>
        <begin position="24"/>
        <end position="588"/>
    </location>
</feature>
<dbReference type="RefSeq" id="WP_208257757.1">
    <property type="nucleotide sequence ID" value="NZ_JAGEOJ010000009.1"/>
</dbReference>
<evidence type="ECO:0000313" key="4">
    <source>
        <dbReference type="EMBL" id="MBO2449866.1"/>
    </source>
</evidence>
<proteinExistence type="predicted"/>
<dbReference type="PROSITE" id="PS51257">
    <property type="entry name" value="PROKAR_LIPOPROTEIN"/>
    <property type="match status" value="1"/>
</dbReference>
<dbReference type="Gene3D" id="3.10.105.10">
    <property type="entry name" value="Dipeptide-binding Protein, Domain 3"/>
    <property type="match status" value="1"/>
</dbReference>
<dbReference type="PIRSF" id="PIRSF002741">
    <property type="entry name" value="MppA"/>
    <property type="match status" value="1"/>
</dbReference>
<name>A0A939PJS6_9ACTN</name>
<feature type="region of interest" description="Disordered" evidence="1">
    <location>
        <begin position="33"/>
        <end position="56"/>
    </location>
</feature>
<sequence>MKRTTRRGTAVLAVGVSAALVLAACGGGDDDSSSGGSGVFDQGSKQIVNPSDKKGGQLHMLRTGDFDSTDPGNMYYATAWNFSRLYARPLLTFKSVGGQGNLEITPDLATGLGQPSKDLKTWTYKLRPGIKFSDGTPVTAKDVKYAVARSNYSPEVMEKGPVYFRQYLYNPNKYKGVYKDSNLDNFKGVTTPDDNTVVFHLAQPFAEFDYLATIPQTAPVPKAADTGANGGVNYAKHVVSTGPYKLDSYEPGKSIKLSKNPNWDTSDSNRKQLLDGIDVQLGVAPDEVDNRQIDGSADMDVQGNGVNAAARSQILTDSEKKGNADNPKSGFLWYTAISRQVAPLDNKECRIAVQYAVDKTGYQNAYGGTTGGDIAHTVLPPSNPGYKDYGNLYQTAGDKGDVAKAKEHLAKCGKPNGFTTNISYRTERPKEKAAAESVKASLAKAGITVNIKNYPEDGYTGGVVGDPKFVQKNQLGLMVYGWAADFPSGFGFLQQITDPGALKGTGSSNISHIDLPDIAKDFQQVVSIKDEAGRNAVYQKIDQAVMEDASIIPMLYAKNLYYRNPKLTNVFINYGYSGMYDYANLGLK</sequence>
<dbReference type="GO" id="GO:0043190">
    <property type="term" value="C:ATP-binding cassette (ABC) transporter complex"/>
    <property type="evidence" value="ECO:0007669"/>
    <property type="project" value="InterPro"/>
</dbReference>
<dbReference type="AlphaFoldDB" id="A0A939PJS6"/>
<evidence type="ECO:0000313" key="5">
    <source>
        <dbReference type="Proteomes" id="UP000669179"/>
    </source>
</evidence>
<dbReference type="GO" id="GO:0015833">
    <property type="term" value="P:peptide transport"/>
    <property type="evidence" value="ECO:0007669"/>
    <property type="project" value="TreeGrafter"/>
</dbReference>